<organism evidence="14 15">
    <name type="scientific">Sphaerisporangium aureirubrum</name>
    <dbReference type="NCBI Taxonomy" id="1544736"/>
    <lineage>
        <taxon>Bacteria</taxon>
        <taxon>Bacillati</taxon>
        <taxon>Actinomycetota</taxon>
        <taxon>Actinomycetes</taxon>
        <taxon>Streptosporangiales</taxon>
        <taxon>Streptosporangiaceae</taxon>
        <taxon>Sphaerisporangium</taxon>
    </lineage>
</organism>
<dbReference type="InterPro" id="IPR000909">
    <property type="entry name" value="PLipase_C_PInositol-sp_X_dom"/>
</dbReference>
<evidence type="ECO:0000256" key="11">
    <source>
        <dbReference type="SAM" id="MobiDB-lite"/>
    </source>
</evidence>
<dbReference type="PROSITE" id="PS01095">
    <property type="entry name" value="GH18_1"/>
    <property type="match status" value="1"/>
</dbReference>
<feature type="region of interest" description="Disordered" evidence="11">
    <location>
        <begin position="388"/>
        <end position="428"/>
    </location>
</feature>
<evidence type="ECO:0000259" key="13">
    <source>
        <dbReference type="PROSITE" id="PS51910"/>
    </source>
</evidence>
<dbReference type="Pfam" id="PF06483">
    <property type="entry name" value="ChiC"/>
    <property type="match status" value="1"/>
</dbReference>
<evidence type="ECO:0000313" key="14">
    <source>
        <dbReference type="EMBL" id="MFC6081732.1"/>
    </source>
</evidence>
<dbReference type="InterPro" id="IPR017946">
    <property type="entry name" value="PLC-like_Pdiesterase_TIM-brl"/>
</dbReference>
<name>A0ABW1NI51_9ACTN</name>
<evidence type="ECO:0000256" key="1">
    <source>
        <dbReference type="ARBA" id="ARBA00001316"/>
    </source>
</evidence>
<dbReference type="InterPro" id="IPR036573">
    <property type="entry name" value="CBM_sf_5/12"/>
</dbReference>
<evidence type="ECO:0000256" key="2">
    <source>
        <dbReference type="ARBA" id="ARBA00012581"/>
    </source>
</evidence>
<keyword evidence="15" id="KW-1185">Reference proteome</keyword>
<keyword evidence="12" id="KW-0732">Signal</keyword>
<keyword evidence="6" id="KW-0119">Carbohydrate metabolism</keyword>
<feature type="region of interest" description="Disordered" evidence="11">
    <location>
        <begin position="1137"/>
        <end position="1160"/>
    </location>
</feature>
<evidence type="ECO:0000256" key="6">
    <source>
        <dbReference type="ARBA" id="ARBA00023277"/>
    </source>
</evidence>
<dbReference type="InterPro" id="IPR011583">
    <property type="entry name" value="Chitinase_II/V-like_cat"/>
</dbReference>
<dbReference type="SMART" id="SM00495">
    <property type="entry name" value="ChtBD3"/>
    <property type="match status" value="1"/>
</dbReference>
<keyword evidence="5" id="KW-0146">Chitin degradation</keyword>
<gene>
    <name evidence="14" type="ORF">ACFP1K_11240</name>
</gene>
<comment type="caution">
    <text evidence="14">The sequence shown here is derived from an EMBL/GenBank/DDBJ whole genome shotgun (WGS) entry which is preliminary data.</text>
</comment>
<comment type="catalytic activity">
    <reaction evidence="1">
        <text>a 1,2-diacyl-sn-glycero-3-phospho-(1D-myo-inositol) = 1D-myo-inositol 1,2-cyclic phosphate + a 1,2-diacyl-sn-glycerol</text>
        <dbReference type="Rhea" id="RHEA:17093"/>
        <dbReference type="ChEBI" id="CHEBI:17815"/>
        <dbReference type="ChEBI" id="CHEBI:57880"/>
        <dbReference type="ChEBI" id="CHEBI:58484"/>
        <dbReference type="EC" id="4.6.1.13"/>
    </reaction>
</comment>
<sequence>MRTSRRLSLSLALLMATSMSVVIGQGGPANAEPSHIKSLEANKYPDWMAQVPEHTSLAELSVPGTHDTLAVYGGDAVETQENHEQNGQPGGKSLAFQLGAGIRAIDIRVRIVPDENDNAKFAVHHGAQYLHANFDDVIREMSTFLAAHPSETILLNVKAECDESTFSCVDDDPTDPGELIFPGAGLPPIMVPSFTNEMKQQRRREVLDDYLHAHTSLFWQPSAFGEAAVPTLSAVRGKVVLVNFAGVGGGNYGGKGLEQLNYERWPADDGQPNCYVQNDYGLDTIGQIPMKRNLVKWQLERTNQTADCRDANQPNAGKMYYNWTNGSSAGAWPITVAAGWSLELGVNEFVLRCLTGQNNTCDTPAIKRTGVMMMDFPGRAIVDEIIERNPRGLDHSTNGGVGEPREEHPGGDDGGPRPGVPADHSACRPDGMVRTAGVAAQYCKVYQGDGREWLGQGRTRRVVGYFSSWRTGGNGPRYLVPNIPWSKLTHINYAFANVQNNQISVGANDASNPATGMEWPGVAGAEMDPEFTFKGHFNLLAKYKKLHPRVKTLISVGGWAETGGFYAMTTNADGSVNQAGINTFADSAVDFLRTYRFDGVDIDFEYPTSLADGGNPNDWGTAAPRRAGLPNAYAALMKTLREKLDQAGAGDDRYYLLTSAASASGYVVRGMENQKALRYQDFTNLMAYDFHGTWNNVVGPNAPLYDDGNDPELSDLYNTPEYQQIGYFNTDWAFNYLRGAMQAGRINIGVPYYTRGWTGVTGGNHGMWGTSVSSEPCEPGTGISRPCGEGAKGIDNIWHDVDGPGNELGAGFNPMWHAKNLERNIRPAYAPNVGLSPTDPDDQLTGTYTRHWDETTRTSWLWNQAKQTFLSTEDHQGLDAITGYVKDKGAGGVMMWELAGDYECPWNVTASTPCGMGYTMTDRLHTGLADAGGYGDSRSAGSSVTPPSSTLNVRVDLVNYPGDAASLWPLTPVVRITNQMSSHLGGPADTEISFDLPTSTPALVKDGDWQTYAQGGRWRVQAGHTGSNVGGLSGPFHRVILKLDYCQLIPPGQSLDVPIIYYLPATGPVNTVIRSGGASYSLASENARGASASGGPATAGCIAPAWNAATIYNPETQTVQQTTVTYNGKIWKAKWWTQGNAPGTGTDPDNEPWKLVGPAS</sequence>
<dbReference type="InterPro" id="IPR017853">
    <property type="entry name" value="GH"/>
</dbReference>
<reference evidence="15" key="1">
    <citation type="journal article" date="2019" name="Int. J. Syst. Evol. Microbiol.">
        <title>The Global Catalogue of Microorganisms (GCM) 10K type strain sequencing project: providing services to taxonomists for standard genome sequencing and annotation.</title>
        <authorList>
            <consortium name="The Broad Institute Genomics Platform"/>
            <consortium name="The Broad Institute Genome Sequencing Center for Infectious Disease"/>
            <person name="Wu L."/>
            <person name="Ma J."/>
        </authorList>
    </citation>
    <scope>NUCLEOTIDE SEQUENCE [LARGE SCALE GENOMIC DNA]</scope>
    <source>
        <strain evidence="15">JCM 30346</strain>
    </source>
</reference>
<dbReference type="SMART" id="SM00636">
    <property type="entry name" value="Glyco_18"/>
    <property type="match status" value="1"/>
</dbReference>
<dbReference type="Gene3D" id="3.20.20.80">
    <property type="entry name" value="Glycosidases"/>
    <property type="match status" value="1"/>
</dbReference>
<dbReference type="Gene3D" id="3.10.50.10">
    <property type="match status" value="1"/>
</dbReference>
<dbReference type="Proteomes" id="UP001596137">
    <property type="component" value="Unassembled WGS sequence"/>
</dbReference>
<feature type="domain" description="GH18" evidence="13">
    <location>
        <begin position="460"/>
        <end position="931"/>
    </location>
</feature>
<dbReference type="SUPFAM" id="SSF51695">
    <property type="entry name" value="PLC-like phosphodiesterases"/>
    <property type="match status" value="1"/>
</dbReference>
<feature type="signal peptide" evidence="12">
    <location>
        <begin position="1"/>
        <end position="31"/>
    </location>
</feature>
<dbReference type="PROSITE" id="PS50007">
    <property type="entry name" value="PIPLC_X_DOMAIN"/>
    <property type="match status" value="1"/>
</dbReference>
<dbReference type="PROSITE" id="PS51910">
    <property type="entry name" value="GH18_2"/>
    <property type="match status" value="1"/>
</dbReference>
<dbReference type="InterPro" id="IPR050314">
    <property type="entry name" value="Glycosyl_Hydrlase_18"/>
</dbReference>
<dbReference type="InterPro" id="IPR001223">
    <property type="entry name" value="Glyco_hydro18_cat"/>
</dbReference>
<evidence type="ECO:0000256" key="4">
    <source>
        <dbReference type="ARBA" id="ARBA00022801"/>
    </source>
</evidence>
<dbReference type="InterPro" id="IPR029070">
    <property type="entry name" value="Chitinase_insertion_sf"/>
</dbReference>
<keyword evidence="4 10" id="KW-0378">Hydrolase</keyword>
<feature type="compositionally biased region" description="Basic and acidic residues" evidence="11">
    <location>
        <begin position="403"/>
        <end position="415"/>
    </location>
</feature>
<protein>
    <recommendedName>
        <fullName evidence="3">1-phosphatidylinositol phosphodiesterase</fullName>
        <ecNumber evidence="2">4.6.1.13</ecNumber>
    </recommendedName>
    <alternativeName>
        <fullName evidence="8">Phosphatidylinositol diacylglycerol-lyase</fullName>
    </alternativeName>
    <alternativeName>
        <fullName evidence="9">Phosphatidylinositol-specific phospholipase C</fullName>
    </alternativeName>
</protein>
<dbReference type="PANTHER" id="PTHR11177">
    <property type="entry name" value="CHITINASE"/>
    <property type="match status" value="1"/>
</dbReference>
<dbReference type="SUPFAM" id="SSF51055">
    <property type="entry name" value="Carbohydrate binding domain"/>
    <property type="match status" value="1"/>
</dbReference>
<evidence type="ECO:0000313" key="15">
    <source>
        <dbReference type="Proteomes" id="UP001596137"/>
    </source>
</evidence>
<evidence type="ECO:0000256" key="5">
    <source>
        <dbReference type="ARBA" id="ARBA00023024"/>
    </source>
</evidence>
<evidence type="ECO:0000256" key="9">
    <source>
        <dbReference type="ARBA" id="ARBA00030782"/>
    </source>
</evidence>
<feature type="chain" id="PRO_5045142548" description="1-phosphatidylinositol phosphodiesterase" evidence="12">
    <location>
        <begin position="32"/>
        <end position="1160"/>
    </location>
</feature>
<dbReference type="InterPro" id="IPR009470">
    <property type="entry name" value="Chi_C"/>
</dbReference>
<dbReference type="Pfam" id="PF00704">
    <property type="entry name" value="Glyco_hydro_18"/>
    <property type="match status" value="1"/>
</dbReference>
<evidence type="ECO:0000256" key="12">
    <source>
        <dbReference type="SAM" id="SignalP"/>
    </source>
</evidence>
<evidence type="ECO:0000256" key="3">
    <source>
        <dbReference type="ARBA" id="ARBA00019758"/>
    </source>
</evidence>
<dbReference type="PANTHER" id="PTHR11177:SF308">
    <property type="entry name" value="CHITINASE A"/>
    <property type="match status" value="1"/>
</dbReference>
<dbReference type="CDD" id="cd06548">
    <property type="entry name" value="GH18_chitinase"/>
    <property type="match status" value="1"/>
</dbReference>
<evidence type="ECO:0000256" key="8">
    <source>
        <dbReference type="ARBA" id="ARBA00030474"/>
    </source>
</evidence>
<dbReference type="InterPro" id="IPR001579">
    <property type="entry name" value="Glyco_hydro_18_chit_AS"/>
</dbReference>
<dbReference type="Gene3D" id="2.10.10.20">
    <property type="entry name" value="Carbohydrate-binding module superfamily 5/12"/>
    <property type="match status" value="1"/>
</dbReference>
<proteinExistence type="predicted"/>
<dbReference type="CDD" id="cd12215">
    <property type="entry name" value="ChiC_BD"/>
    <property type="match status" value="1"/>
</dbReference>
<keyword evidence="5" id="KW-0624">Polysaccharide degradation</keyword>
<dbReference type="Gene3D" id="3.20.20.190">
    <property type="entry name" value="Phosphatidylinositol (PI) phosphodiesterase"/>
    <property type="match status" value="1"/>
</dbReference>
<dbReference type="EMBL" id="JBHSRF010000011">
    <property type="protein sequence ID" value="MFC6081732.1"/>
    <property type="molecule type" value="Genomic_DNA"/>
</dbReference>
<evidence type="ECO:0000256" key="10">
    <source>
        <dbReference type="RuleBase" id="RU000489"/>
    </source>
</evidence>
<dbReference type="InterPro" id="IPR003610">
    <property type="entry name" value="CBM5/12"/>
</dbReference>
<dbReference type="SUPFAM" id="SSF54556">
    <property type="entry name" value="Chitinase insertion domain"/>
    <property type="match status" value="1"/>
</dbReference>
<dbReference type="RefSeq" id="WP_380750249.1">
    <property type="nucleotide sequence ID" value="NZ_JBHSRF010000011.1"/>
</dbReference>
<evidence type="ECO:0000256" key="7">
    <source>
        <dbReference type="ARBA" id="ARBA00023295"/>
    </source>
</evidence>
<accession>A0ABW1NI51</accession>
<dbReference type="SUPFAM" id="SSF51445">
    <property type="entry name" value="(Trans)glycosidases"/>
    <property type="match status" value="1"/>
</dbReference>
<dbReference type="EC" id="4.6.1.13" evidence="2"/>
<keyword evidence="7 10" id="KW-0326">Glycosidase</keyword>
<dbReference type="Pfam" id="PF00388">
    <property type="entry name" value="PI-PLC-X"/>
    <property type="match status" value="1"/>
</dbReference>